<dbReference type="Proteomes" id="UP000234181">
    <property type="component" value="Unassembled WGS sequence"/>
</dbReference>
<gene>
    <name evidence="1" type="ORF">XAP6984_1540010</name>
    <name evidence="2" type="ORF">XAP7430_1470005</name>
</gene>
<organism evidence="2 3">
    <name type="scientific">Xanthomonas campestris pv. phaseoli</name>
    <dbReference type="NCBI Taxonomy" id="317013"/>
    <lineage>
        <taxon>Bacteria</taxon>
        <taxon>Pseudomonadati</taxon>
        <taxon>Pseudomonadota</taxon>
        <taxon>Gammaproteobacteria</taxon>
        <taxon>Lysobacterales</taxon>
        <taxon>Lysobacteraceae</taxon>
        <taxon>Xanthomonas</taxon>
    </lineage>
</organism>
<proteinExistence type="predicted"/>
<comment type="caution">
    <text evidence="2">The sequence shown here is derived from an EMBL/GenBank/DDBJ whole genome shotgun (WGS) entry which is preliminary data.</text>
</comment>
<evidence type="ECO:0000313" key="3">
    <source>
        <dbReference type="Proteomes" id="UP000234166"/>
    </source>
</evidence>
<dbReference type="Proteomes" id="UP000234166">
    <property type="component" value="Unassembled WGS sequence"/>
</dbReference>
<evidence type="ECO:0000313" key="2">
    <source>
        <dbReference type="EMBL" id="SON83572.1"/>
    </source>
</evidence>
<dbReference type="AlphaFoldDB" id="A0AB38DYE3"/>
<evidence type="ECO:0000313" key="4">
    <source>
        <dbReference type="Proteomes" id="UP000234181"/>
    </source>
</evidence>
<name>A0AB38DYE3_XANCH</name>
<sequence length="211" mass="23879">MADSLDAKSELGGALEVWSGATHNGRDYRGPSKFGWWRPREIEGVTYAFDHLWPFDFQVSRPANGKFPALDVLVTVNFDCHVVSEQFESSIHGTGGPDDSRIWFDTGGHKRCFELDRYERSLVLPEMVRGLGNSKTACYRARKDNYMIWRPEGAGKRGPCYQAFFTLTAPASTPRKVLLYVQSAYVKELPHGVQWENRQNFIGQCAKLIAP</sequence>
<dbReference type="EMBL" id="OCYS01000054">
    <property type="protein sequence ID" value="SON83572.1"/>
    <property type="molecule type" value="Genomic_DNA"/>
</dbReference>
<accession>A0AB38DYE3</accession>
<reference evidence="3 4" key="1">
    <citation type="submission" date="2017-10" db="EMBL/GenBank/DDBJ databases">
        <authorList>
            <person name="Regsiter A."/>
            <person name="William W."/>
        </authorList>
    </citation>
    <scope>NUCLEOTIDE SEQUENCE [LARGE SCALE GENOMIC DNA]</scope>
    <source>
        <strain evidence="1 4">CFBP6984</strain>
        <strain evidence="2 3">CFBP7430</strain>
    </source>
</reference>
<keyword evidence="4" id="KW-1185">Reference proteome</keyword>
<dbReference type="EMBL" id="OCYT01000062">
    <property type="protein sequence ID" value="SON77940.1"/>
    <property type="molecule type" value="Genomic_DNA"/>
</dbReference>
<evidence type="ECO:0000313" key="1">
    <source>
        <dbReference type="EMBL" id="SON77940.1"/>
    </source>
</evidence>
<protein>
    <submittedName>
        <fullName evidence="2">Uncharacterized protein</fullName>
    </submittedName>
</protein>